<evidence type="ECO:0000313" key="4">
    <source>
        <dbReference type="Proteomes" id="UP000023541"/>
    </source>
</evidence>
<proteinExistence type="predicted"/>
<reference evidence="3 4" key="1">
    <citation type="submission" date="2014-04" db="EMBL/GenBank/DDBJ databases">
        <title>Aquimarina sp. 22II-S11-z7 Genome Sequencing.</title>
        <authorList>
            <person name="Lai Q."/>
        </authorList>
    </citation>
    <scope>NUCLEOTIDE SEQUENCE [LARGE SCALE GENOMIC DNA]</scope>
    <source>
        <strain evidence="3 4">22II-S11-z7</strain>
    </source>
</reference>
<dbReference type="OrthoDB" id="9807064at2"/>
<protein>
    <submittedName>
        <fullName evidence="3">Ligase</fullName>
    </submittedName>
</protein>
<dbReference type="RefSeq" id="WP_034244103.1">
    <property type="nucleotide sequence ID" value="NZ_AQRA01000007.1"/>
</dbReference>
<dbReference type="STRING" id="1317122.ATO12_21860"/>
<gene>
    <name evidence="3" type="ORF">ATO12_21860</name>
</gene>
<dbReference type="CDD" id="cd16442">
    <property type="entry name" value="BPL"/>
    <property type="match status" value="1"/>
</dbReference>
<evidence type="ECO:0000259" key="2">
    <source>
        <dbReference type="PROSITE" id="PS51733"/>
    </source>
</evidence>
<dbReference type="PANTHER" id="PTHR12835">
    <property type="entry name" value="BIOTIN PROTEIN LIGASE"/>
    <property type="match status" value="1"/>
</dbReference>
<comment type="caution">
    <text evidence="3">The sequence shown here is derived from an EMBL/GenBank/DDBJ whole genome shotgun (WGS) entry which is preliminary data.</text>
</comment>
<evidence type="ECO:0000313" key="3">
    <source>
        <dbReference type="EMBL" id="EZH72780.1"/>
    </source>
</evidence>
<dbReference type="GO" id="GO:0005737">
    <property type="term" value="C:cytoplasm"/>
    <property type="evidence" value="ECO:0007669"/>
    <property type="project" value="TreeGrafter"/>
</dbReference>
<dbReference type="PANTHER" id="PTHR12835:SF5">
    <property type="entry name" value="BIOTIN--PROTEIN LIGASE"/>
    <property type="match status" value="1"/>
</dbReference>
<name>A0A023BS13_9FLAO</name>
<dbReference type="Pfam" id="PF03099">
    <property type="entry name" value="BPL_LplA_LipB"/>
    <property type="match status" value="1"/>
</dbReference>
<dbReference type="SUPFAM" id="SSF55681">
    <property type="entry name" value="Class II aaRS and biotin synthetases"/>
    <property type="match status" value="1"/>
</dbReference>
<dbReference type="Gene3D" id="3.30.930.10">
    <property type="entry name" value="Bira Bifunctional Protein, Domain 2"/>
    <property type="match status" value="1"/>
</dbReference>
<dbReference type="GO" id="GO:0004077">
    <property type="term" value="F:biotin--[biotin carboxyl-carrier protein] ligase activity"/>
    <property type="evidence" value="ECO:0007669"/>
    <property type="project" value="InterPro"/>
</dbReference>
<organism evidence="3 4">
    <name type="scientific">Aquimarina atlantica</name>
    <dbReference type="NCBI Taxonomy" id="1317122"/>
    <lineage>
        <taxon>Bacteria</taxon>
        <taxon>Pseudomonadati</taxon>
        <taxon>Bacteroidota</taxon>
        <taxon>Flavobacteriia</taxon>
        <taxon>Flavobacteriales</taxon>
        <taxon>Flavobacteriaceae</taxon>
        <taxon>Aquimarina</taxon>
    </lineage>
</organism>
<dbReference type="AlphaFoldDB" id="A0A023BS13"/>
<dbReference type="NCBIfam" id="TIGR00121">
    <property type="entry name" value="birA_ligase"/>
    <property type="match status" value="1"/>
</dbReference>
<feature type="domain" description="BPL/LPL catalytic" evidence="2">
    <location>
        <begin position="1"/>
        <end position="177"/>
    </location>
</feature>
<accession>A0A023BS13</accession>
<dbReference type="InterPro" id="IPR004408">
    <property type="entry name" value="Biotin_CoA_COase_ligase"/>
</dbReference>
<dbReference type="InterPro" id="IPR004143">
    <property type="entry name" value="BPL_LPL_catalytic"/>
</dbReference>
<dbReference type="eggNOG" id="COG0340">
    <property type="taxonomic scope" value="Bacteria"/>
</dbReference>
<dbReference type="Proteomes" id="UP000023541">
    <property type="component" value="Unassembled WGS sequence"/>
</dbReference>
<sequence length="243" mass="27293">MHIIKVDAIDSTNTFLRDLNREKHFTAPVCVIARKQLSGKGQMGTVWQSNPGENLTCSVFMPIEGLPLIDQFYVSIATSLAVYDTLNRFMIPKLSIKWPNDILSDRQKLCGILIENVVKNGSMIGAIIGIGININQTEFNDLPQAGSLKQVLGQSINVEEVLQSLLVQLEKRFSELCVSNFVDLKKEYEAVLFRKNKPSTFLDVKGESFVGIIKTINNEGKLQVLIEDEIISDFDLKEIKLLY</sequence>
<dbReference type="InterPro" id="IPR045864">
    <property type="entry name" value="aa-tRNA-synth_II/BPL/LPL"/>
</dbReference>
<keyword evidence="1 3" id="KW-0436">Ligase</keyword>
<dbReference type="EMBL" id="AQRA01000007">
    <property type="protein sequence ID" value="EZH72780.1"/>
    <property type="molecule type" value="Genomic_DNA"/>
</dbReference>
<dbReference type="PROSITE" id="PS51733">
    <property type="entry name" value="BPL_LPL_CATALYTIC"/>
    <property type="match status" value="1"/>
</dbReference>
<evidence type="ECO:0000256" key="1">
    <source>
        <dbReference type="ARBA" id="ARBA00022598"/>
    </source>
</evidence>
<keyword evidence="4" id="KW-1185">Reference proteome</keyword>